<dbReference type="Proteomes" id="UP000000323">
    <property type="component" value="Chromosome 1"/>
</dbReference>
<accession>D1CEE7</accession>
<protein>
    <submittedName>
        <fullName evidence="2">Glutaredoxin</fullName>
    </submittedName>
</protein>
<name>D1CEE7_THET1</name>
<dbReference type="HOGENOM" id="CLU_026126_11_1_0"/>
<dbReference type="InterPro" id="IPR036249">
    <property type="entry name" value="Thioredoxin-like_sf"/>
</dbReference>
<evidence type="ECO:0000259" key="1">
    <source>
        <dbReference type="Pfam" id="PF00462"/>
    </source>
</evidence>
<dbReference type="STRING" id="525904.Tter_0381"/>
<dbReference type="SUPFAM" id="SSF52833">
    <property type="entry name" value="Thioredoxin-like"/>
    <property type="match status" value="1"/>
</dbReference>
<feature type="domain" description="Glutaredoxin" evidence="1">
    <location>
        <begin position="7"/>
        <end position="61"/>
    </location>
</feature>
<sequence>MEHSATIVVYSTSWCGDCKRAKMVLDSMNINYKLIDLELHPHAEEEMLKVNGGIWRVPTIILPTGKVLVEPSVNELLAALEGRAA</sequence>
<dbReference type="AlphaFoldDB" id="D1CEE7"/>
<dbReference type="InterPro" id="IPR002109">
    <property type="entry name" value="Glutaredoxin"/>
</dbReference>
<proteinExistence type="predicted"/>
<evidence type="ECO:0000313" key="2">
    <source>
        <dbReference type="EMBL" id="ACZ41303.1"/>
    </source>
</evidence>
<dbReference type="Gene3D" id="3.40.30.10">
    <property type="entry name" value="Glutaredoxin"/>
    <property type="match status" value="1"/>
</dbReference>
<dbReference type="eggNOG" id="COG0695">
    <property type="taxonomic scope" value="Bacteria"/>
</dbReference>
<dbReference type="KEGG" id="ttr:Tter_0381"/>
<reference evidence="3" key="1">
    <citation type="journal article" date="2010" name="Stand. Genomic Sci.">
        <title>Complete genome sequence of 'Thermobaculum terrenum' type strain (YNP1).</title>
        <authorList>
            <person name="Kiss H."/>
            <person name="Cleland D."/>
            <person name="Lapidus A."/>
            <person name="Lucas S."/>
            <person name="Glavina Del Rio T."/>
            <person name="Nolan M."/>
            <person name="Tice H."/>
            <person name="Han C."/>
            <person name="Goodwin L."/>
            <person name="Pitluck S."/>
            <person name="Liolios K."/>
            <person name="Ivanova N."/>
            <person name="Mavromatis K."/>
            <person name="Ovchinnikova G."/>
            <person name="Pati A."/>
            <person name="Chen A."/>
            <person name="Palaniappan K."/>
            <person name="Land M."/>
            <person name="Hauser L."/>
            <person name="Chang Y."/>
            <person name="Jeffries C."/>
            <person name="Lu M."/>
            <person name="Brettin T."/>
            <person name="Detter J."/>
            <person name="Goker M."/>
            <person name="Tindall B."/>
            <person name="Beck B."/>
            <person name="McDermott T."/>
            <person name="Woyke T."/>
            <person name="Bristow J."/>
            <person name="Eisen J."/>
            <person name="Markowitz V."/>
            <person name="Hugenholtz P."/>
            <person name="Kyrpides N."/>
            <person name="Klenk H."/>
            <person name="Cheng J."/>
        </authorList>
    </citation>
    <scope>NUCLEOTIDE SEQUENCE [LARGE SCALE GENOMIC DNA]</scope>
    <source>
        <strain evidence="3">ATCC BAA-798 / YNP1</strain>
    </source>
</reference>
<dbReference type="EMBL" id="CP001825">
    <property type="protein sequence ID" value="ACZ41303.1"/>
    <property type="molecule type" value="Genomic_DNA"/>
</dbReference>
<dbReference type="CDD" id="cd02976">
    <property type="entry name" value="NrdH"/>
    <property type="match status" value="1"/>
</dbReference>
<dbReference type="PROSITE" id="PS51354">
    <property type="entry name" value="GLUTAREDOXIN_2"/>
    <property type="match status" value="1"/>
</dbReference>
<organism evidence="2 3">
    <name type="scientific">Thermobaculum terrenum (strain ATCC BAA-798 / CCMEE 7001 / YNP1)</name>
    <dbReference type="NCBI Taxonomy" id="525904"/>
    <lineage>
        <taxon>Bacteria</taxon>
        <taxon>Bacillati</taxon>
        <taxon>Chloroflexota</taxon>
        <taxon>Chloroflexia</taxon>
        <taxon>Candidatus Thermobaculales</taxon>
        <taxon>Candidatus Thermobaculaceae</taxon>
        <taxon>Thermobaculum</taxon>
    </lineage>
</organism>
<evidence type="ECO:0000313" key="3">
    <source>
        <dbReference type="Proteomes" id="UP000000323"/>
    </source>
</evidence>
<keyword evidence="3" id="KW-1185">Reference proteome</keyword>
<gene>
    <name evidence="2" type="ordered locus">Tter_0381</name>
</gene>
<dbReference type="RefSeq" id="WP_012874338.1">
    <property type="nucleotide sequence ID" value="NC_013525.1"/>
</dbReference>
<dbReference type="OrthoDB" id="9795531at2"/>
<dbReference type="Pfam" id="PF00462">
    <property type="entry name" value="Glutaredoxin"/>
    <property type="match status" value="1"/>
</dbReference>